<evidence type="ECO:0000259" key="7">
    <source>
        <dbReference type="Pfam" id="PF08511"/>
    </source>
</evidence>
<dbReference type="InterPro" id="IPR012762">
    <property type="entry name" value="Ubiq_biosynth_COQ9"/>
</dbReference>
<feature type="domain" description="COQ9 C-terminal" evidence="7">
    <location>
        <begin position="114"/>
        <end position="181"/>
    </location>
</feature>
<comment type="similarity">
    <text evidence="2">Belongs to the COQ9 family.</text>
</comment>
<dbReference type="EMBL" id="AM494475">
    <property type="protein sequence ID" value="CAM79221.1"/>
    <property type="molecule type" value="Genomic_DNA"/>
</dbReference>
<dbReference type="GO" id="GO:0008289">
    <property type="term" value="F:lipid binding"/>
    <property type="evidence" value="ECO:0007669"/>
    <property type="project" value="UniProtKB-KW"/>
</dbReference>
<evidence type="ECO:0000256" key="1">
    <source>
        <dbReference type="ARBA" id="ARBA00004749"/>
    </source>
</evidence>
<organism evidence="8 9">
    <name type="scientific">Orientia tsutsugamushi (strain Boryong)</name>
    <name type="common">Rickettsia tsutsugamushi</name>
    <dbReference type="NCBI Taxonomy" id="357244"/>
    <lineage>
        <taxon>Bacteria</taxon>
        <taxon>Pseudomonadati</taxon>
        <taxon>Pseudomonadota</taxon>
        <taxon>Alphaproteobacteria</taxon>
        <taxon>Rickettsiales</taxon>
        <taxon>Rickettsiaceae</taxon>
        <taxon>Rickettsieae</taxon>
        <taxon>Orientia</taxon>
    </lineage>
</organism>
<evidence type="ECO:0000256" key="4">
    <source>
        <dbReference type="ARBA" id="ARBA00022946"/>
    </source>
</evidence>
<dbReference type="PANTHER" id="PTHR21427">
    <property type="entry name" value="UBIQUINONE BIOSYNTHESIS PROTEIN COQ9, MITOCHONDRIAL"/>
    <property type="match status" value="1"/>
</dbReference>
<dbReference type="InterPro" id="IPR013718">
    <property type="entry name" value="COQ9_C"/>
</dbReference>
<comment type="pathway">
    <text evidence="1">Cofactor biosynthesis; ubiquinone biosynthesis.</text>
</comment>
<reference evidence="8 9" key="1">
    <citation type="journal article" date="2007" name="Proc. Natl. Acad. Sci. U.S.A.">
        <title>The Orientia tsutsugamushi genome reveals massive proliferation of conjugative type IV secretion system and host-cell interaction genes.</title>
        <authorList>
            <person name="Cho N.-H."/>
            <person name="Kim H.-R."/>
            <person name="Lee J.-H."/>
            <person name="Kim S.-Y."/>
            <person name="Kim J."/>
            <person name="Cha S."/>
            <person name="Kim S.-Y."/>
            <person name="Darby A.C."/>
            <person name="Fuxelius H.-H."/>
            <person name="Yin J."/>
            <person name="Kim J.H."/>
            <person name="Kim J."/>
            <person name="Lee S.J."/>
            <person name="Koh Y.-S."/>
            <person name="Jang W.-J."/>
            <person name="Park K.-H."/>
            <person name="Andersson S.G.E."/>
            <person name="Choi M.-S."/>
            <person name="Kim I.-S."/>
        </authorList>
    </citation>
    <scope>NUCLEOTIDE SEQUENCE [LARGE SCALE GENOMIC DNA]</scope>
    <source>
        <strain evidence="8 9">Boryong</strain>
    </source>
</reference>
<accession>A5CC56</accession>
<keyword evidence="3" id="KW-0831">Ubiquinone biosynthesis</keyword>
<gene>
    <name evidence="8" type="ordered locus">OTBS_0155</name>
</gene>
<dbReference type="GO" id="GO:0006744">
    <property type="term" value="P:ubiquinone biosynthetic process"/>
    <property type="evidence" value="ECO:0007669"/>
    <property type="project" value="UniProtKB-KW"/>
</dbReference>
<sequence>MIIDMDKKKRLILEQLVDLIPALGLNIEALSLASEKAGLANHYWEILFPNGLKEVSSNLEIFFDKLMMTQLKSIKDPVRTHQKIITALQYRIKLVPQEVASKLCFFYAMPNNYSTAIANSWATCNKIWHYANDKSMDFNYYTKRALLMTAYLPSIAYYITDSSNDYHKTDYFITKVIEKILNAAKLKQKIKSIKLDDIPIVRFFL</sequence>
<evidence type="ECO:0000256" key="6">
    <source>
        <dbReference type="ARBA" id="ARBA00058104"/>
    </source>
</evidence>
<dbReference type="KEGG" id="ots:OTBS_0155"/>
<dbReference type="Pfam" id="PF08511">
    <property type="entry name" value="COQ9"/>
    <property type="match status" value="1"/>
</dbReference>
<evidence type="ECO:0000256" key="5">
    <source>
        <dbReference type="ARBA" id="ARBA00023121"/>
    </source>
</evidence>
<evidence type="ECO:0000256" key="2">
    <source>
        <dbReference type="ARBA" id="ARBA00010766"/>
    </source>
</evidence>
<proteinExistence type="inferred from homology"/>
<dbReference type="NCBIfam" id="TIGR02396">
    <property type="entry name" value="diverge_rpsU"/>
    <property type="match status" value="1"/>
</dbReference>
<evidence type="ECO:0000313" key="8">
    <source>
        <dbReference type="EMBL" id="CAM79221.1"/>
    </source>
</evidence>
<dbReference type="HOGENOM" id="CLU_057411_3_0_5"/>
<dbReference type="Proteomes" id="UP000001565">
    <property type="component" value="Chromosome"/>
</dbReference>
<evidence type="ECO:0000256" key="3">
    <source>
        <dbReference type="ARBA" id="ARBA00022688"/>
    </source>
</evidence>
<name>A5CC56_ORITB</name>
<dbReference type="eggNOG" id="COG5590">
    <property type="taxonomic scope" value="Bacteria"/>
</dbReference>
<dbReference type="RefSeq" id="WP_011944302.1">
    <property type="nucleotide sequence ID" value="NC_009488.1"/>
</dbReference>
<keyword evidence="5" id="KW-0446">Lipid-binding</keyword>
<protein>
    <recommendedName>
        <fullName evidence="7">COQ9 C-terminal domain-containing protein</fullName>
    </recommendedName>
</protein>
<comment type="function">
    <text evidence="6">Membrane-associated protein that warps the membrane surface to access and bind aromatic isoprenes with high specificity, including ubiquinone (CoQ) isoprene intermediates and presents them directly to COQ7, therefore facilitating the COQ7-mediated hydroxylase step. Participates in the biosynthesis of coenzyme Q, also named ubiquinone, an essential lipid-soluble electron transporter for aerobic cellular respiration.</text>
</comment>
<evidence type="ECO:0000313" key="9">
    <source>
        <dbReference type="Proteomes" id="UP000001565"/>
    </source>
</evidence>
<dbReference type="PANTHER" id="PTHR21427:SF19">
    <property type="entry name" value="UBIQUINONE BIOSYNTHESIS PROTEIN COQ9, MITOCHONDRIAL"/>
    <property type="match status" value="1"/>
</dbReference>
<dbReference type="AlphaFoldDB" id="A5CC56"/>
<dbReference type="Gene3D" id="1.10.357.10">
    <property type="entry name" value="Tetracycline Repressor, domain 2"/>
    <property type="match status" value="1"/>
</dbReference>
<keyword evidence="4" id="KW-0809">Transit peptide</keyword>